<name>A0A445IV40_GLYSO</name>
<evidence type="ECO:0000313" key="2">
    <source>
        <dbReference type="Proteomes" id="UP000289340"/>
    </source>
</evidence>
<gene>
    <name evidence="1" type="ORF">D0Y65_022793</name>
</gene>
<dbReference type="AlphaFoldDB" id="A0A445IV40"/>
<dbReference type="EMBL" id="QZWG01000009">
    <property type="protein sequence ID" value="RZB89988.1"/>
    <property type="molecule type" value="Genomic_DNA"/>
</dbReference>
<comment type="caution">
    <text evidence="1">The sequence shown here is derived from an EMBL/GenBank/DDBJ whole genome shotgun (WGS) entry which is preliminary data.</text>
</comment>
<proteinExistence type="predicted"/>
<organism evidence="1 2">
    <name type="scientific">Glycine soja</name>
    <name type="common">Wild soybean</name>
    <dbReference type="NCBI Taxonomy" id="3848"/>
    <lineage>
        <taxon>Eukaryota</taxon>
        <taxon>Viridiplantae</taxon>
        <taxon>Streptophyta</taxon>
        <taxon>Embryophyta</taxon>
        <taxon>Tracheophyta</taxon>
        <taxon>Spermatophyta</taxon>
        <taxon>Magnoliopsida</taxon>
        <taxon>eudicotyledons</taxon>
        <taxon>Gunneridae</taxon>
        <taxon>Pentapetalae</taxon>
        <taxon>rosids</taxon>
        <taxon>fabids</taxon>
        <taxon>Fabales</taxon>
        <taxon>Fabaceae</taxon>
        <taxon>Papilionoideae</taxon>
        <taxon>50 kb inversion clade</taxon>
        <taxon>NPAAA clade</taxon>
        <taxon>indigoferoid/millettioid clade</taxon>
        <taxon>Phaseoleae</taxon>
        <taxon>Glycine</taxon>
        <taxon>Glycine subgen. Soja</taxon>
    </lineage>
</organism>
<accession>A0A445IV40</accession>
<sequence>MTIQNEYMFFNCSQDSLCSACEHFSEHCDSSCDSASYLCSHLPGSSYCPKATQSLRLMLKYCATYASVYWKNVGAPMPYDQVPEYGIR</sequence>
<reference evidence="1 2" key="1">
    <citation type="submission" date="2018-09" db="EMBL/GenBank/DDBJ databases">
        <title>A high-quality reference genome of wild soybean provides a powerful tool to mine soybean genomes.</title>
        <authorList>
            <person name="Xie M."/>
            <person name="Chung C.Y.L."/>
            <person name="Li M.-W."/>
            <person name="Wong F.-L."/>
            <person name="Chan T.-F."/>
            <person name="Lam H.-M."/>
        </authorList>
    </citation>
    <scope>NUCLEOTIDE SEQUENCE [LARGE SCALE GENOMIC DNA]</scope>
    <source>
        <strain evidence="2">cv. W05</strain>
        <tissue evidence="1">Hypocotyl of etiolated seedlings</tissue>
    </source>
</reference>
<dbReference type="Proteomes" id="UP000289340">
    <property type="component" value="Chromosome 9"/>
</dbReference>
<evidence type="ECO:0000313" key="1">
    <source>
        <dbReference type="EMBL" id="RZB89988.1"/>
    </source>
</evidence>
<protein>
    <submittedName>
        <fullName evidence="1">Uncharacterized protein</fullName>
    </submittedName>
</protein>
<keyword evidence="2" id="KW-1185">Reference proteome</keyword>